<dbReference type="PIRSF" id="PIRSF000915">
    <property type="entry name" value="PGP-type_phosphatase"/>
    <property type="match status" value="1"/>
</dbReference>
<dbReference type="EMBL" id="BJUY01000033">
    <property type="protein sequence ID" value="GEK92120.1"/>
    <property type="molecule type" value="Genomic_DNA"/>
</dbReference>
<dbReference type="GO" id="GO:0005737">
    <property type="term" value="C:cytoplasm"/>
    <property type="evidence" value="ECO:0007669"/>
    <property type="project" value="TreeGrafter"/>
</dbReference>
<feature type="binding site" evidence="7">
    <location>
        <position position="183"/>
    </location>
    <ligand>
        <name>substrate</name>
    </ligand>
</feature>
<dbReference type="FunFam" id="3.40.50.1000:FF:000053">
    <property type="entry name" value="TIGR01457 family HAD hydrolase"/>
    <property type="match status" value="1"/>
</dbReference>
<proteinExistence type="inferred from homology"/>
<dbReference type="InterPro" id="IPR023214">
    <property type="entry name" value="HAD_sf"/>
</dbReference>
<keyword evidence="3" id="KW-0378">Hydrolase</keyword>
<feature type="active site" description="Proton donor" evidence="6">
    <location>
        <position position="14"/>
    </location>
</feature>
<accession>A0A511AV94</accession>
<name>A0A511AV94_9LACT</name>
<evidence type="ECO:0000256" key="1">
    <source>
        <dbReference type="ARBA" id="ARBA00006696"/>
    </source>
</evidence>
<dbReference type="SUPFAM" id="SSF56784">
    <property type="entry name" value="HAD-like"/>
    <property type="match status" value="1"/>
</dbReference>
<protein>
    <recommendedName>
        <fullName evidence="5">Acid sugar phosphatase</fullName>
        <ecNumber evidence="5">3.1.3.-</ecNumber>
    </recommendedName>
</protein>
<evidence type="ECO:0000313" key="10">
    <source>
        <dbReference type="Proteomes" id="UP000321662"/>
    </source>
</evidence>
<comment type="caution">
    <text evidence="9">The sequence shown here is derived from an EMBL/GenBank/DDBJ whole genome shotgun (WGS) entry which is preliminary data.</text>
</comment>
<dbReference type="InterPro" id="IPR006354">
    <property type="entry name" value="HAD-SF_hydro_IIA_hyp1"/>
</dbReference>
<keyword evidence="10" id="KW-1185">Reference proteome</keyword>
<keyword evidence="2 5" id="KW-0479">Metal-binding</keyword>
<dbReference type="PANTHER" id="PTHR19288">
    <property type="entry name" value="4-NITROPHENYLPHOSPHATASE-RELATED"/>
    <property type="match status" value="1"/>
</dbReference>
<evidence type="ECO:0000313" key="9">
    <source>
        <dbReference type="EMBL" id="GEK92120.1"/>
    </source>
</evidence>
<feature type="binding site" evidence="8">
    <location>
        <position position="208"/>
    </location>
    <ligand>
        <name>Mg(2+)</name>
        <dbReference type="ChEBI" id="CHEBI:18420"/>
    </ligand>
</feature>
<dbReference type="SFLD" id="SFLDG01129">
    <property type="entry name" value="C1.5:_HAD__Beta-PGM__Phosphata"/>
    <property type="match status" value="1"/>
</dbReference>
<dbReference type="EC" id="3.1.3.-" evidence="5"/>
<dbReference type="Gene3D" id="3.40.50.1000">
    <property type="entry name" value="HAD superfamily/HAD-like"/>
    <property type="match status" value="2"/>
</dbReference>
<keyword evidence="4 5" id="KW-0460">Magnesium</keyword>
<dbReference type="SFLD" id="SFLDS00003">
    <property type="entry name" value="Haloacid_Dehalogenase"/>
    <property type="match status" value="1"/>
</dbReference>
<evidence type="ECO:0000256" key="3">
    <source>
        <dbReference type="ARBA" id="ARBA00022801"/>
    </source>
</evidence>
<dbReference type="InterPro" id="IPR036412">
    <property type="entry name" value="HAD-like_sf"/>
</dbReference>
<sequence length="256" mass="28330">MHSKEYKGYFIDLDGTMYKGTEPIKEAPGFVERLKKKKIPYIFLTNNSTSTPEEITERLEKTFHIPAKVENIYTSALATADYVKSLEGDRVFVVGEKGLKQALVNAGMKLVDKDIDHVVVGLDRELTYEKCEVASLAIQQGATFIATNEDSNIPTEKGMSPGAGSVIALIEKASHVPPIFIGKPEKIMMVSALEKIGLSKKDVLMVGDNYNTDIKAGINIAIDTLLVLTGFTKKESLELEKIKPTYIVDTLKEWEN</sequence>
<dbReference type="SFLD" id="SFLDG01139">
    <property type="entry name" value="C2.A:_Pyridoxal_Phosphate_Phos"/>
    <property type="match status" value="1"/>
</dbReference>
<dbReference type="NCBIfam" id="TIGR01457">
    <property type="entry name" value="HAD-SF-IIA-hyp2"/>
    <property type="match status" value="1"/>
</dbReference>
<dbReference type="CDD" id="cd07530">
    <property type="entry name" value="HAD_Pase_UmpH-like"/>
    <property type="match status" value="1"/>
</dbReference>
<dbReference type="InterPro" id="IPR006357">
    <property type="entry name" value="HAD-SF_hydro_IIA"/>
</dbReference>
<comment type="cofactor">
    <cofactor evidence="8">
        <name>Mg(2+)</name>
        <dbReference type="ChEBI" id="CHEBI:18420"/>
    </cofactor>
    <text evidence="8">Divalent metal ions. Mg(2+) is the most effective.</text>
</comment>
<evidence type="ECO:0000256" key="8">
    <source>
        <dbReference type="PIRSR" id="PIRSR000915-3"/>
    </source>
</evidence>
<dbReference type="GO" id="GO:0046872">
    <property type="term" value="F:metal ion binding"/>
    <property type="evidence" value="ECO:0007669"/>
    <property type="project" value="UniProtKB-KW"/>
</dbReference>
<organism evidence="9 10">
    <name type="scientific">Alkalibacterium kapii</name>
    <dbReference type="NCBI Taxonomy" id="426704"/>
    <lineage>
        <taxon>Bacteria</taxon>
        <taxon>Bacillati</taxon>
        <taxon>Bacillota</taxon>
        <taxon>Bacilli</taxon>
        <taxon>Lactobacillales</taxon>
        <taxon>Carnobacteriaceae</taxon>
        <taxon>Alkalibacterium</taxon>
    </lineage>
</organism>
<evidence type="ECO:0000256" key="6">
    <source>
        <dbReference type="PIRSR" id="PIRSR000915-1"/>
    </source>
</evidence>
<evidence type="ECO:0000256" key="7">
    <source>
        <dbReference type="PIRSR" id="PIRSR000915-2"/>
    </source>
</evidence>
<gene>
    <name evidence="9" type="primary">nagD</name>
    <name evidence="9" type="ORF">AKA01nite_17420</name>
</gene>
<dbReference type="Pfam" id="PF13242">
    <property type="entry name" value="Hydrolase_like"/>
    <property type="match status" value="1"/>
</dbReference>
<dbReference type="GO" id="GO:0016791">
    <property type="term" value="F:phosphatase activity"/>
    <property type="evidence" value="ECO:0007669"/>
    <property type="project" value="TreeGrafter"/>
</dbReference>
<comment type="similarity">
    <text evidence="1 5">Belongs to the HAD-like hydrolase superfamily. NagD family.</text>
</comment>
<dbReference type="Proteomes" id="UP000321662">
    <property type="component" value="Unassembled WGS sequence"/>
</dbReference>
<feature type="binding site" evidence="8">
    <location>
        <position position="14"/>
    </location>
    <ligand>
        <name>Mg(2+)</name>
        <dbReference type="ChEBI" id="CHEBI:18420"/>
    </ligand>
</feature>
<reference evidence="9 10" key="1">
    <citation type="submission" date="2019-07" db="EMBL/GenBank/DDBJ databases">
        <title>Whole genome shotgun sequence of Alkalibacterium kapii NBRC 103247.</title>
        <authorList>
            <person name="Hosoyama A."/>
            <person name="Uohara A."/>
            <person name="Ohji S."/>
            <person name="Ichikawa N."/>
        </authorList>
    </citation>
    <scope>NUCLEOTIDE SEQUENCE [LARGE SCALE GENOMIC DNA]</scope>
    <source>
        <strain evidence="9 10">NBRC 103247</strain>
    </source>
</reference>
<feature type="binding site" evidence="8">
    <location>
        <position position="12"/>
    </location>
    <ligand>
        <name>Mg(2+)</name>
        <dbReference type="ChEBI" id="CHEBI:18420"/>
    </ligand>
</feature>
<dbReference type="OrthoDB" id="9810449at2"/>
<feature type="active site" description="Nucleophile" evidence="6">
    <location>
        <position position="12"/>
    </location>
</feature>
<dbReference type="AlphaFoldDB" id="A0A511AV94"/>
<dbReference type="NCBIfam" id="TIGR01460">
    <property type="entry name" value="HAD-SF-IIA"/>
    <property type="match status" value="1"/>
</dbReference>
<evidence type="ECO:0000256" key="4">
    <source>
        <dbReference type="ARBA" id="ARBA00022842"/>
    </source>
</evidence>
<evidence type="ECO:0000256" key="2">
    <source>
        <dbReference type="ARBA" id="ARBA00022723"/>
    </source>
</evidence>
<comment type="function">
    <text evidence="5">Catalyzes the dephosphorylation of 2-6 carbon acid sugars in vitro.</text>
</comment>
<dbReference type="Pfam" id="PF13344">
    <property type="entry name" value="Hydrolase_6"/>
    <property type="match status" value="1"/>
</dbReference>
<dbReference type="PANTHER" id="PTHR19288:SF46">
    <property type="entry name" value="HALOACID DEHALOGENASE-LIKE HYDROLASE DOMAIN-CONTAINING PROTEIN 2"/>
    <property type="match status" value="1"/>
</dbReference>
<evidence type="ECO:0000256" key="5">
    <source>
        <dbReference type="PIRNR" id="PIRNR000915"/>
    </source>
</evidence>
<dbReference type="RefSeq" id="WP_146924922.1">
    <property type="nucleotide sequence ID" value="NZ_BJUY01000033.1"/>
</dbReference>